<dbReference type="Gene3D" id="1.20.1250.20">
    <property type="entry name" value="MFS general substrate transporter like domains"/>
    <property type="match status" value="2"/>
</dbReference>
<name>A0AA48H8Y7_9RHOB</name>
<dbReference type="PROSITE" id="PS50850">
    <property type="entry name" value="MFS"/>
    <property type="match status" value="1"/>
</dbReference>
<reference evidence="6 7" key="1">
    <citation type="submission" date="2023-01" db="EMBL/GenBank/DDBJ databases">
        <title>Complete genome sequence of Roseicyclus marinus strain Dej080120_10.</title>
        <authorList>
            <person name="Ueki S."/>
            <person name="Maruyama F."/>
        </authorList>
    </citation>
    <scope>NUCLEOTIDE SEQUENCE [LARGE SCALE GENOMIC DNA]</scope>
    <source>
        <strain evidence="6 7">Dej080120_10</strain>
    </source>
</reference>
<feature type="transmembrane region" description="Helical" evidence="4">
    <location>
        <begin position="337"/>
        <end position="362"/>
    </location>
</feature>
<dbReference type="Pfam" id="PF13347">
    <property type="entry name" value="MFS_2"/>
    <property type="match status" value="1"/>
</dbReference>
<feature type="transmembrane region" description="Helical" evidence="4">
    <location>
        <begin position="9"/>
        <end position="26"/>
    </location>
</feature>
<feature type="transmembrane region" description="Helical" evidence="4">
    <location>
        <begin position="32"/>
        <end position="53"/>
    </location>
</feature>
<keyword evidence="2 4" id="KW-1133">Transmembrane helix</keyword>
<dbReference type="SUPFAM" id="SSF103473">
    <property type="entry name" value="MFS general substrate transporter"/>
    <property type="match status" value="1"/>
</dbReference>
<evidence type="ECO:0000256" key="3">
    <source>
        <dbReference type="ARBA" id="ARBA00023136"/>
    </source>
</evidence>
<evidence type="ECO:0000313" key="7">
    <source>
        <dbReference type="Proteomes" id="UP001337723"/>
    </source>
</evidence>
<dbReference type="InterPro" id="IPR036259">
    <property type="entry name" value="MFS_trans_sf"/>
</dbReference>
<protein>
    <submittedName>
        <fullName evidence="6">Sugar:cation symporter</fullName>
    </submittedName>
</protein>
<feature type="transmembrane region" description="Helical" evidence="4">
    <location>
        <begin position="382"/>
        <end position="406"/>
    </location>
</feature>
<keyword evidence="1 4" id="KW-0812">Transmembrane</keyword>
<feature type="transmembrane region" description="Helical" evidence="4">
    <location>
        <begin position="302"/>
        <end position="325"/>
    </location>
</feature>
<evidence type="ECO:0000313" key="6">
    <source>
        <dbReference type="EMBL" id="BDW83858.1"/>
    </source>
</evidence>
<feature type="transmembrane region" description="Helical" evidence="4">
    <location>
        <begin position="168"/>
        <end position="187"/>
    </location>
</feature>
<gene>
    <name evidence="6" type="ORF">MACH21_00350</name>
</gene>
<dbReference type="AlphaFoldDB" id="A0AA48H8Y7"/>
<dbReference type="Proteomes" id="UP001337723">
    <property type="component" value="Chromosome"/>
</dbReference>
<sequence length="416" mass="42741">MAPAPSRPGYAVFAGMLAAAGLPIYIHAPKVYVDSYGVGLGALAGVLFALRLFDVVQDPALGWLAERLRARRGLAVAGGVAVLAGSMLGLFAIAPPIVPVWWFALMMTGLFSAFSFLTICMYAQGVAAAPRLGEQGYLRLAAWRETGALLGVCAAAVAPTVLDATGDPYGNFALGFALVCALALWLMRGQWRGEAALAGGSGFAVVLADPVARRLLIVALMNAAPVAVSSTLFLFYVESVLEAPGWEGPLLLLFFLAAAGSAPVWTRLAARFGARAMLLAAMALAIVSFSLVLGLGAGNTTLFALICLASGAALGADFALLPALFARRLEEIAPEAAAGFGLWAFVSKLTLAFAAVVLLPALEGAGFVSGGESPQGALDLLTWLYALVPCVLKLGAMAVLATTALPEGGRGTGKER</sequence>
<feature type="domain" description="Major facilitator superfamily (MFS) profile" evidence="5">
    <location>
        <begin position="211"/>
        <end position="416"/>
    </location>
</feature>
<evidence type="ECO:0000256" key="1">
    <source>
        <dbReference type="ARBA" id="ARBA00022692"/>
    </source>
</evidence>
<organism evidence="6 7">
    <name type="scientific">Roseicyclus marinus</name>
    <dbReference type="NCBI Taxonomy" id="2161673"/>
    <lineage>
        <taxon>Bacteria</taxon>
        <taxon>Pseudomonadati</taxon>
        <taxon>Pseudomonadota</taxon>
        <taxon>Alphaproteobacteria</taxon>
        <taxon>Rhodobacterales</taxon>
        <taxon>Roseobacteraceae</taxon>
        <taxon>Roseicyclus</taxon>
    </lineage>
</organism>
<dbReference type="InterPro" id="IPR020846">
    <property type="entry name" value="MFS_dom"/>
</dbReference>
<proteinExistence type="predicted"/>
<keyword evidence="7" id="KW-1185">Reference proteome</keyword>
<evidence type="ECO:0000259" key="5">
    <source>
        <dbReference type="PROSITE" id="PS50850"/>
    </source>
</evidence>
<dbReference type="GO" id="GO:0022857">
    <property type="term" value="F:transmembrane transporter activity"/>
    <property type="evidence" value="ECO:0007669"/>
    <property type="project" value="InterPro"/>
</dbReference>
<dbReference type="RefSeq" id="WP_338273341.1">
    <property type="nucleotide sequence ID" value="NZ_AP027266.1"/>
</dbReference>
<feature type="transmembrane region" description="Helical" evidence="4">
    <location>
        <begin position="215"/>
        <end position="236"/>
    </location>
</feature>
<feature type="transmembrane region" description="Helical" evidence="4">
    <location>
        <begin position="277"/>
        <end position="296"/>
    </location>
</feature>
<feature type="transmembrane region" description="Helical" evidence="4">
    <location>
        <begin position="142"/>
        <end position="162"/>
    </location>
</feature>
<dbReference type="EMBL" id="AP027266">
    <property type="protein sequence ID" value="BDW83858.1"/>
    <property type="molecule type" value="Genomic_DNA"/>
</dbReference>
<evidence type="ECO:0000256" key="4">
    <source>
        <dbReference type="SAM" id="Phobius"/>
    </source>
</evidence>
<feature type="transmembrane region" description="Helical" evidence="4">
    <location>
        <begin position="248"/>
        <end position="265"/>
    </location>
</feature>
<feature type="transmembrane region" description="Helical" evidence="4">
    <location>
        <begin position="100"/>
        <end position="122"/>
    </location>
</feature>
<accession>A0AA48H8Y7</accession>
<dbReference type="KEGG" id="rmai:MACH21_00350"/>
<keyword evidence="3 4" id="KW-0472">Membrane</keyword>
<feature type="transmembrane region" description="Helical" evidence="4">
    <location>
        <begin position="74"/>
        <end position="94"/>
    </location>
</feature>
<evidence type="ECO:0000256" key="2">
    <source>
        <dbReference type="ARBA" id="ARBA00022989"/>
    </source>
</evidence>